<dbReference type="EMBL" id="KV427611">
    <property type="protein sequence ID" value="KZT09438.1"/>
    <property type="molecule type" value="Genomic_DNA"/>
</dbReference>
<feature type="compositionally biased region" description="Basic and acidic residues" evidence="1">
    <location>
        <begin position="190"/>
        <end position="212"/>
    </location>
</feature>
<feature type="compositionally biased region" description="Basic residues" evidence="1">
    <location>
        <begin position="43"/>
        <end position="55"/>
    </location>
</feature>
<name>A0A165FUS2_9APHY</name>
<feature type="region of interest" description="Disordered" evidence="1">
    <location>
        <begin position="1"/>
        <end position="258"/>
    </location>
</feature>
<dbReference type="GO" id="GO:0005634">
    <property type="term" value="C:nucleus"/>
    <property type="evidence" value="ECO:0007669"/>
    <property type="project" value="TreeGrafter"/>
</dbReference>
<dbReference type="AlphaFoldDB" id="A0A165FUS2"/>
<dbReference type="PANTHER" id="PTHR14689:SF0">
    <property type="entry name" value="COILED-COIL DOMAIN-CONTAINING PROTEIN 82"/>
    <property type="match status" value="1"/>
</dbReference>
<dbReference type="InterPro" id="IPR025451">
    <property type="entry name" value="DUF4211"/>
</dbReference>
<evidence type="ECO:0000259" key="2">
    <source>
        <dbReference type="Pfam" id="PF13926"/>
    </source>
</evidence>
<dbReference type="Pfam" id="PF13926">
    <property type="entry name" value="DUF4211"/>
    <property type="match status" value="1"/>
</dbReference>
<feature type="compositionally biased region" description="Acidic residues" evidence="1">
    <location>
        <begin position="177"/>
        <end position="189"/>
    </location>
</feature>
<feature type="compositionally biased region" description="Polar residues" evidence="1">
    <location>
        <begin position="7"/>
        <end position="18"/>
    </location>
</feature>
<evidence type="ECO:0000256" key="1">
    <source>
        <dbReference type="SAM" id="MobiDB-lite"/>
    </source>
</evidence>
<evidence type="ECO:0000313" key="4">
    <source>
        <dbReference type="Proteomes" id="UP000076871"/>
    </source>
</evidence>
<evidence type="ECO:0000313" key="3">
    <source>
        <dbReference type="EMBL" id="KZT09438.1"/>
    </source>
</evidence>
<protein>
    <recommendedName>
        <fullName evidence="2">DUF4211 domain-containing protein</fullName>
    </recommendedName>
</protein>
<feature type="compositionally biased region" description="Basic residues" evidence="1">
    <location>
        <begin position="100"/>
        <end position="111"/>
    </location>
</feature>
<proteinExistence type="predicted"/>
<organism evidence="3 4">
    <name type="scientific">Laetiporus sulphureus 93-53</name>
    <dbReference type="NCBI Taxonomy" id="1314785"/>
    <lineage>
        <taxon>Eukaryota</taxon>
        <taxon>Fungi</taxon>
        <taxon>Dikarya</taxon>
        <taxon>Basidiomycota</taxon>
        <taxon>Agaricomycotina</taxon>
        <taxon>Agaricomycetes</taxon>
        <taxon>Polyporales</taxon>
        <taxon>Laetiporus</taxon>
    </lineage>
</organism>
<dbReference type="RefSeq" id="XP_040767178.1">
    <property type="nucleotide sequence ID" value="XM_040906221.1"/>
</dbReference>
<accession>A0A165FUS2</accession>
<keyword evidence="4" id="KW-1185">Reference proteome</keyword>
<feature type="domain" description="DUF4211" evidence="2">
    <location>
        <begin position="268"/>
        <end position="401"/>
    </location>
</feature>
<dbReference type="Proteomes" id="UP000076871">
    <property type="component" value="Unassembled WGS sequence"/>
</dbReference>
<dbReference type="PANTHER" id="PTHR14689">
    <property type="entry name" value="PHORBOL-ESTER_DAG-TYPE DOMAIN-CONTAINING PROTEIN"/>
    <property type="match status" value="1"/>
</dbReference>
<dbReference type="FunCoup" id="A0A165FUS2">
    <property type="interactions" value="189"/>
</dbReference>
<dbReference type="InParanoid" id="A0A165FUS2"/>
<dbReference type="STRING" id="1314785.A0A165FUS2"/>
<sequence>MPRKSVKSGSSTRMNQRTLDAFIGSSSPPRPSESLQIEPSSRFHGKKKSRVRRSKPIQAEQSHERLTDEEGSQSSDVGDIHFEPQAPDVAGDNEDESPRRPKTQRLRRRMRSVTSDDENNVASQATSEDEAESPVTWRGNVRKGKRKQTLILGDSDEEEQPLRKRKLVKGVRPASPEENEVDLLDEVDEDKIVESRLRTRGKRSEYQKSLEKLKRRKQGRRQLSPSSEEEELEPDFMPFDHAKPDRSSNVSQSFDGETDDAEQDLDAFIVEDDDNVAPELPPEFSMNTYQDLNHHFKIICQLLVHLAVQEASNRRPAMEQLLRNTYFSVPLQITRRKIMGMRDSLVTSSVWRPELKNSLETYPILETVRMEFAVPMCDACHLGGRMSTILGRLSGKPYDKVSFEPLSEHDDSDSSDDEHPEPLKKEFHLGRFCAARTRVFHKFTHWEYALFTSLLEEVDLLRNDDSHGFVRVAFAGGRKPPDDLSDADAIMDWLDEREIINIEWKRVNDMMEEARNLEMKARKGDDDID</sequence>
<gene>
    <name evidence="3" type="ORF">LAESUDRAFT_694923</name>
</gene>
<dbReference type="OrthoDB" id="21499at2759"/>
<reference evidence="3 4" key="1">
    <citation type="journal article" date="2016" name="Mol. Biol. Evol.">
        <title>Comparative Genomics of Early-Diverging Mushroom-Forming Fungi Provides Insights into the Origins of Lignocellulose Decay Capabilities.</title>
        <authorList>
            <person name="Nagy L.G."/>
            <person name="Riley R."/>
            <person name="Tritt A."/>
            <person name="Adam C."/>
            <person name="Daum C."/>
            <person name="Floudas D."/>
            <person name="Sun H."/>
            <person name="Yadav J.S."/>
            <person name="Pangilinan J."/>
            <person name="Larsson K.H."/>
            <person name="Matsuura K."/>
            <person name="Barry K."/>
            <person name="Labutti K."/>
            <person name="Kuo R."/>
            <person name="Ohm R.A."/>
            <person name="Bhattacharya S.S."/>
            <person name="Shirouzu T."/>
            <person name="Yoshinaga Y."/>
            <person name="Martin F.M."/>
            <person name="Grigoriev I.V."/>
            <person name="Hibbett D.S."/>
        </authorList>
    </citation>
    <scope>NUCLEOTIDE SEQUENCE [LARGE SCALE GENOMIC DNA]</scope>
    <source>
        <strain evidence="3 4">93-53</strain>
    </source>
</reference>
<dbReference type="GeneID" id="63823250"/>